<dbReference type="Proteomes" id="UP000319852">
    <property type="component" value="Chromosome"/>
</dbReference>
<dbReference type="RefSeq" id="WP_145060624.1">
    <property type="nucleotide sequence ID" value="NZ_CP036263.1"/>
</dbReference>
<keyword evidence="1" id="KW-0732">Signal</keyword>
<feature type="chain" id="PRO_5021855990" description="DUF1598 domain-containing protein" evidence="1">
    <location>
        <begin position="27"/>
        <end position="446"/>
    </location>
</feature>
<evidence type="ECO:0000313" key="2">
    <source>
        <dbReference type="EMBL" id="QDS99398.1"/>
    </source>
</evidence>
<dbReference type="InterPro" id="IPR011487">
    <property type="entry name" value="DUF1598"/>
</dbReference>
<gene>
    <name evidence="2" type="ORF">HG15A2_27210</name>
</gene>
<name>A0A517MWZ2_9BACT</name>
<organism evidence="2 3">
    <name type="scientific">Adhaeretor mobilis</name>
    <dbReference type="NCBI Taxonomy" id="1930276"/>
    <lineage>
        <taxon>Bacteria</taxon>
        <taxon>Pseudomonadati</taxon>
        <taxon>Planctomycetota</taxon>
        <taxon>Planctomycetia</taxon>
        <taxon>Pirellulales</taxon>
        <taxon>Lacipirellulaceae</taxon>
        <taxon>Adhaeretor</taxon>
    </lineage>
</organism>
<evidence type="ECO:0000313" key="3">
    <source>
        <dbReference type="Proteomes" id="UP000319852"/>
    </source>
</evidence>
<dbReference type="EMBL" id="CP036263">
    <property type="protein sequence ID" value="QDS99398.1"/>
    <property type="molecule type" value="Genomic_DNA"/>
</dbReference>
<keyword evidence="3" id="KW-1185">Reference proteome</keyword>
<sequence length="446" mass="48585" precursor="true">MRSLYRKYALVVAGLLVANFCHPCSAQFGFQQRSVGGVAIDVDGVLSAPTVQDEQDLSAIRKQARVAVPAELEQFTELRAVSLRQLEAEIAKAQADKTPLAESVLFLAGLQRVEYVIVYPERNDIVLAGPAEGWKIDKLGNLVGSTTNRPVLLLDDLLIALRSGPASRVESITCSIDPTPEGLQRWQAMARSMRNIGDPEQTMRRIEEALGPQTISVTGISSNTHFARAMVAADFRMKRLAMNFEPAPVGGMPSFLEMLKAGSAGASSMMPRWWLAPNYQPLGQTADGLTWQLRGPGVQCMTEQDFIDASGKKLHSGKAHPIAQKWADSMTAKFGELATHDSAFGQLRNVMDLAVIGALIEKHQLFEQAGLETPYLMANLEPAHFPTPRQTSSKASFVKKGKKWLISASGGVEILPWEIADVSETVESIGKVRDSLATTTGQLSWE</sequence>
<dbReference type="Pfam" id="PF07643">
    <property type="entry name" value="DUF1598"/>
    <property type="match status" value="1"/>
</dbReference>
<dbReference type="OrthoDB" id="233246at2"/>
<feature type="signal peptide" evidence="1">
    <location>
        <begin position="1"/>
        <end position="26"/>
    </location>
</feature>
<accession>A0A517MWZ2</accession>
<evidence type="ECO:0000256" key="1">
    <source>
        <dbReference type="SAM" id="SignalP"/>
    </source>
</evidence>
<dbReference type="KEGG" id="amob:HG15A2_27210"/>
<protein>
    <recommendedName>
        <fullName evidence="4">DUF1598 domain-containing protein</fullName>
    </recommendedName>
</protein>
<reference evidence="2 3" key="1">
    <citation type="submission" date="2019-02" db="EMBL/GenBank/DDBJ databases">
        <title>Deep-cultivation of Planctomycetes and their phenomic and genomic characterization uncovers novel biology.</title>
        <authorList>
            <person name="Wiegand S."/>
            <person name="Jogler M."/>
            <person name="Boedeker C."/>
            <person name="Pinto D."/>
            <person name="Vollmers J."/>
            <person name="Rivas-Marin E."/>
            <person name="Kohn T."/>
            <person name="Peeters S.H."/>
            <person name="Heuer A."/>
            <person name="Rast P."/>
            <person name="Oberbeckmann S."/>
            <person name="Bunk B."/>
            <person name="Jeske O."/>
            <person name="Meyerdierks A."/>
            <person name="Storesund J.E."/>
            <person name="Kallscheuer N."/>
            <person name="Luecker S."/>
            <person name="Lage O.M."/>
            <person name="Pohl T."/>
            <person name="Merkel B.J."/>
            <person name="Hornburger P."/>
            <person name="Mueller R.-W."/>
            <person name="Bruemmer F."/>
            <person name="Labrenz M."/>
            <person name="Spormann A.M."/>
            <person name="Op den Camp H."/>
            <person name="Overmann J."/>
            <person name="Amann R."/>
            <person name="Jetten M.S.M."/>
            <person name="Mascher T."/>
            <person name="Medema M.H."/>
            <person name="Devos D.P."/>
            <person name="Kaster A.-K."/>
            <person name="Ovreas L."/>
            <person name="Rohde M."/>
            <person name="Galperin M.Y."/>
            <person name="Jogler C."/>
        </authorList>
    </citation>
    <scope>NUCLEOTIDE SEQUENCE [LARGE SCALE GENOMIC DNA]</scope>
    <source>
        <strain evidence="2 3">HG15A2</strain>
    </source>
</reference>
<proteinExistence type="predicted"/>
<dbReference type="AlphaFoldDB" id="A0A517MWZ2"/>
<evidence type="ECO:0008006" key="4">
    <source>
        <dbReference type="Google" id="ProtNLM"/>
    </source>
</evidence>